<proteinExistence type="predicted"/>
<comment type="caution">
    <text evidence="1">The sequence shown here is derived from an EMBL/GenBank/DDBJ whole genome shotgun (WGS) entry which is preliminary data.</text>
</comment>
<accession>A0AAN8Y7B0</accession>
<evidence type="ECO:0000313" key="1">
    <source>
        <dbReference type="EMBL" id="KAK6782004.1"/>
    </source>
</evidence>
<dbReference type="Proteomes" id="UP001371456">
    <property type="component" value="Unassembled WGS sequence"/>
</dbReference>
<dbReference type="EMBL" id="JBANQN010000008">
    <property type="protein sequence ID" value="KAK6782004.1"/>
    <property type="molecule type" value="Genomic_DNA"/>
</dbReference>
<reference evidence="1 2" key="1">
    <citation type="submission" date="2024-02" db="EMBL/GenBank/DDBJ databases">
        <title>de novo genome assembly of Solanum bulbocastanum strain 11H21.</title>
        <authorList>
            <person name="Hosaka A.J."/>
        </authorList>
    </citation>
    <scope>NUCLEOTIDE SEQUENCE [LARGE SCALE GENOMIC DNA]</scope>
    <source>
        <tissue evidence="1">Young leaves</tissue>
    </source>
</reference>
<name>A0AAN8Y7B0_SOLBU</name>
<gene>
    <name evidence="1" type="ORF">RDI58_019800</name>
</gene>
<keyword evidence="2" id="KW-1185">Reference proteome</keyword>
<evidence type="ECO:0000313" key="2">
    <source>
        <dbReference type="Proteomes" id="UP001371456"/>
    </source>
</evidence>
<organism evidence="1 2">
    <name type="scientific">Solanum bulbocastanum</name>
    <name type="common">Wild potato</name>
    <dbReference type="NCBI Taxonomy" id="147425"/>
    <lineage>
        <taxon>Eukaryota</taxon>
        <taxon>Viridiplantae</taxon>
        <taxon>Streptophyta</taxon>
        <taxon>Embryophyta</taxon>
        <taxon>Tracheophyta</taxon>
        <taxon>Spermatophyta</taxon>
        <taxon>Magnoliopsida</taxon>
        <taxon>eudicotyledons</taxon>
        <taxon>Gunneridae</taxon>
        <taxon>Pentapetalae</taxon>
        <taxon>asterids</taxon>
        <taxon>lamiids</taxon>
        <taxon>Solanales</taxon>
        <taxon>Solanaceae</taxon>
        <taxon>Solanoideae</taxon>
        <taxon>Solaneae</taxon>
        <taxon>Solanum</taxon>
    </lineage>
</organism>
<protein>
    <submittedName>
        <fullName evidence="1">Uncharacterized protein</fullName>
    </submittedName>
</protein>
<sequence>MVQWTKPPDN</sequence>